<dbReference type="CDD" id="cd00717">
    <property type="entry name" value="URO-D"/>
    <property type="match status" value="1"/>
</dbReference>
<keyword evidence="8 11" id="KW-0456">Lyase</keyword>
<dbReference type="InterPro" id="IPR000257">
    <property type="entry name" value="Uroporphyrinogen_deCOase"/>
</dbReference>
<feature type="region of interest" description="Disordered" evidence="13">
    <location>
        <begin position="1"/>
        <end position="42"/>
    </location>
</feature>
<accession>A0A8S1IL56</accession>
<evidence type="ECO:0000313" key="16">
    <source>
        <dbReference type="EMBL" id="CAD7695630.1"/>
    </source>
</evidence>
<comment type="catalytic activity">
    <reaction evidence="10 11">
        <text>uroporphyrinogen III + 4 H(+) = coproporphyrinogen III + 4 CO2</text>
        <dbReference type="Rhea" id="RHEA:19865"/>
        <dbReference type="ChEBI" id="CHEBI:15378"/>
        <dbReference type="ChEBI" id="CHEBI:16526"/>
        <dbReference type="ChEBI" id="CHEBI:57308"/>
        <dbReference type="ChEBI" id="CHEBI:57309"/>
        <dbReference type="EC" id="4.1.1.37"/>
    </reaction>
</comment>
<dbReference type="GO" id="GO:0009507">
    <property type="term" value="C:chloroplast"/>
    <property type="evidence" value="ECO:0007669"/>
    <property type="project" value="UniProtKB-SubCell"/>
</dbReference>
<evidence type="ECO:0000256" key="8">
    <source>
        <dbReference type="ARBA" id="ARBA00023239"/>
    </source>
</evidence>
<dbReference type="PANTHER" id="PTHR21091">
    <property type="entry name" value="METHYLTETRAHYDROFOLATE:HOMOCYSTEINE METHYLTRANSFERASE RELATED"/>
    <property type="match status" value="1"/>
</dbReference>
<keyword evidence="17" id="KW-1185">Reference proteome</keyword>
<organism evidence="16 17">
    <name type="scientific">Ostreobium quekettii</name>
    <dbReference type="NCBI Taxonomy" id="121088"/>
    <lineage>
        <taxon>Eukaryota</taxon>
        <taxon>Viridiplantae</taxon>
        <taxon>Chlorophyta</taxon>
        <taxon>core chlorophytes</taxon>
        <taxon>Ulvophyceae</taxon>
        <taxon>TCBD clade</taxon>
        <taxon>Bryopsidales</taxon>
        <taxon>Ostreobineae</taxon>
        <taxon>Ostreobiaceae</taxon>
        <taxon>Ostreobium</taxon>
    </lineage>
</organism>
<dbReference type="Pfam" id="PF01208">
    <property type="entry name" value="URO-D"/>
    <property type="match status" value="1"/>
</dbReference>
<evidence type="ECO:0000259" key="15">
    <source>
        <dbReference type="PROSITE" id="PS00907"/>
    </source>
</evidence>
<comment type="pathway">
    <text evidence="3 11">Porphyrin-containing compound metabolism; protoporphyrin-IX biosynthesis; coproporphyrinogen-III from 5-aminolevulinate: step 4/4.</text>
</comment>
<keyword evidence="9 11" id="KW-0627">Porphyrin biosynthesis</keyword>
<evidence type="ECO:0000313" key="17">
    <source>
        <dbReference type="Proteomes" id="UP000708148"/>
    </source>
</evidence>
<dbReference type="EC" id="4.1.1.37" evidence="6 11"/>
<dbReference type="EMBL" id="CAJHUC010000370">
    <property type="protein sequence ID" value="CAD7695630.1"/>
    <property type="molecule type" value="Genomic_DNA"/>
</dbReference>
<dbReference type="NCBIfam" id="TIGR01464">
    <property type="entry name" value="hemE"/>
    <property type="match status" value="1"/>
</dbReference>
<evidence type="ECO:0000256" key="3">
    <source>
        <dbReference type="ARBA" id="ARBA00004804"/>
    </source>
</evidence>
<dbReference type="GO" id="GO:0004853">
    <property type="term" value="F:uroporphyrinogen decarboxylase activity"/>
    <property type="evidence" value="ECO:0007669"/>
    <property type="project" value="UniProtKB-EC"/>
</dbReference>
<dbReference type="InterPro" id="IPR038071">
    <property type="entry name" value="UROD/MetE-like_sf"/>
</dbReference>
<dbReference type="SUPFAM" id="SSF51726">
    <property type="entry name" value="UROD/MetE-like"/>
    <property type="match status" value="1"/>
</dbReference>
<feature type="domain" description="Uroporphyrinogen decarboxylase (URO-D)" evidence="14">
    <location>
        <begin position="75"/>
        <end position="84"/>
    </location>
</feature>
<evidence type="ECO:0000256" key="9">
    <source>
        <dbReference type="ARBA" id="ARBA00023244"/>
    </source>
</evidence>
<feature type="compositionally biased region" description="Polar residues" evidence="13">
    <location>
        <begin position="1"/>
        <end position="15"/>
    </location>
</feature>
<dbReference type="FunFam" id="3.20.20.210:FF:000006">
    <property type="entry name" value="Uroporphyrinogen decarboxylase"/>
    <property type="match status" value="1"/>
</dbReference>
<evidence type="ECO:0000256" key="11">
    <source>
        <dbReference type="RuleBase" id="RU000554"/>
    </source>
</evidence>
<reference evidence="16" key="1">
    <citation type="submission" date="2020-12" db="EMBL/GenBank/DDBJ databases">
        <authorList>
            <person name="Iha C."/>
        </authorList>
    </citation>
    <scope>NUCLEOTIDE SEQUENCE</scope>
</reference>
<evidence type="ECO:0000256" key="6">
    <source>
        <dbReference type="ARBA" id="ARBA00012288"/>
    </source>
</evidence>
<comment type="subcellular location">
    <subcellularLocation>
        <location evidence="2">Plastid</location>
        <location evidence="2">Chloroplast</location>
    </subcellularLocation>
</comment>
<name>A0A8S1IL56_9CHLO</name>
<dbReference type="InterPro" id="IPR006361">
    <property type="entry name" value="Uroporphyrinogen_deCO2ase_HemE"/>
</dbReference>
<dbReference type="PROSITE" id="PS00907">
    <property type="entry name" value="UROD_2"/>
    <property type="match status" value="1"/>
</dbReference>
<evidence type="ECO:0000256" key="1">
    <source>
        <dbReference type="ARBA" id="ARBA00002448"/>
    </source>
</evidence>
<evidence type="ECO:0000256" key="5">
    <source>
        <dbReference type="ARBA" id="ARBA00011738"/>
    </source>
</evidence>
<gene>
    <name evidence="16" type="ORF">OSTQU699_LOCUS991</name>
</gene>
<evidence type="ECO:0000256" key="12">
    <source>
        <dbReference type="RuleBase" id="RU004169"/>
    </source>
</evidence>
<evidence type="ECO:0000256" key="13">
    <source>
        <dbReference type="SAM" id="MobiDB-lite"/>
    </source>
</evidence>
<evidence type="ECO:0000259" key="14">
    <source>
        <dbReference type="PROSITE" id="PS00906"/>
    </source>
</evidence>
<evidence type="ECO:0000256" key="4">
    <source>
        <dbReference type="ARBA" id="ARBA00009935"/>
    </source>
</evidence>
<evidence type="ECO:0000256" key="10">
    <source>
        <dbReference type="ARBA" id="ARBA00048033"/>
    </source>
</evidence>
<dbReference type="PROSITE" id="PS00906">
    <property type="entry name" value="UROD_1"/>
    <property type="match status" value="1"/>
</dbReference>
<dbReference type="HAMAP" id="MF_00218">
    <property type="entry name" value="URO_D"/>
    <property type="match status" value="1"/>
</dbReference>
<dbReference type="AlphaFoldDB" id="A0A8S1IL56"/>
<comment type="caution">
    <text evidence="16">The sequence shown here is derived from an EMBL/GenBank/DDBJ whole genome shotgun (WGS) entry which is preliminary data.</text>
</comment>
<keyword evidence="7 11" id="KW-0210">Decarboxylase</keyword>
<dbReference type="OrthoDB" id="339900at2759"/>
<comment type="similarity">
    <text evidence="4 12">Belongs to the uroporphyrinogen decarboxylase family.</text>
</comment>
<evidence type="ECO:0000256" key="2">
    <source>
        <dbReference type="ARBA" id="ARBA00004229"/>
    </source>
</evidence>
<feature type="domain" description="Uroporphyrinogen decarboxylase (URO-D)" evidence="15">
    <location>
        <begin position="195"/>
        <end position="211"/>
    </location>
</feature>
<comment type="function">
    <text evidence="1">Catalyzes the decarboxylation of four acetate groups of uroporphyrinogen-III to yield coproporphyrinogen-III.</text>
</comment>
<dbReference type="GO" id="GO:0006779">
    <property type="term" value="P:porphyrin-containing compound biosynthetic process"/>
    <property type="evidence" value="ECO:0007669"/>
    <property type="project" value="UniProtKB-KW"/>
</dbReference>
<proteinExistence type="inferred from homology"/>
<sequence length="404" mass="43603">MASGRTATGAAQGQYSGLAALGASPHPPRPPRCRSCPAPRSTAFDVEPSAAQGAADGDEPLLLRAVKGQAVERPPVWMMRQAGRYMKAYQDLCVKHPTFRERSENTDLAVEISLQPWEAFRPDGVILFSDILTPLPGMNIPFDIVKGKGPIIHEPIRTMEQVDALTPLDSDKTCPFVGEALRSLRSAVGNEAAVLGFVGAPFTLASYIVEGGSSRNYTHMKRLAFGSPEVLKALLQKLANNVAEYVKYQADCGAQAVQIFDSWASSLSPADFDVFAGPYIKQIIDSTRETHPQLPIILYISGSGGLLERMAACNPDVISIDHSVDMADALKRIGTGFAVQGNLDPGILFGSHKVIEERILDVIKAVKSQGVRHIMNLGHGVLPGTPEDNVRHYFEVAKSVQHGI</sequence>
<dbReference type="PANTHER" id="PTHR21091:SF169">
    <property type="entry name" value="UROPORPHYRINOGEN DECARBOXYLASE"/>
    <property type="match status" value="1"/>
</dbReference>
<comment type="subunit">
    <text evidence="5">Homodimer.</text>
</comment>
<evidence type="ECO:0000256" key="7">
    <source>
        <dbReference type="ARBA" id="ARBA00022793"/>
    </source>
</evidence>
<protein>
    <recommendedName>
        <fullName evidence="6 11">Uroporphyrinogen decarboxylase</fullName>
        <ecNumber evidence="6 11">4.1.1.37</ecNumber>
    </recommendedName>
</protein>
<dbReference type="Gene3D" id="3.20.20.210">
    <property type="match status" value="1"/>
</dbReference>
<dbReference type="Proteomes" id="UP000708148">
    <property type="component" value="Unassembled WGS sequence"/>
</dbReference>